<dbReference type="PROSITE" id="PS51405">
    <property type="entry name" value="HEME_HALOPEROXIDASE"/>
    <property type="match status" value="1"/>
</dbReference>
<keyword evidence="4" id="KW-0479">Metal-binding</keyword>
<dbReference type="InterPro" id="IPR000028">
    <property type="entry name" value="Chloroperoxidase"/>
</dbReference>
<dbReference type="GO" id="GO:0004601">
    <property type="term" value="F:peroxidase activity"/>
    <property type="evidence" value="ECO:0007669"/>
    <property type="project" value="UniProtKB-KW"/>
</dbReference>
<keyword evidence="11" id="KW-1185">Reference proteome</keyword>
<reference evidence="11" key="1">
    <citation type="submission" date="2016-02" db="EMBL/GenBank/DDBJ databases">
        <title>Draft genome sequence of Microdochium bolleyi, a fungal endophyte of beachgrass.</title>
        <authorList>
            <consortium name="DOE Joint Genome Institute"/>
            <person name="David A.S."/>
            <person name="May G."/>
            <person name="Haridas S."/>
            <person name="Lim J."/>
            <person name="Wang M."/>
            <person name="Labutti K."/>
            <person name="Lipzen A."/>
            <person name="Barry K."/>
            <person name="Grigoriev I.V."/>
        </authorList>
    </citation>
    <scope>NUCLEOTIDE SEQUENCE [LARGE SCALE GENOMIC DNA]</scope>
    <source>
        <strain evidence="11">J235TASD1</strain>
    </source>
</reference>
<dbReference type="EMBL" id="KQ964254">
    <property type="protein sequence ID" value="KXJ89871.1"/>
    <property type="molecule type" value="Genomic_DNA"/>
</dbReference>
<feature type="domain" description="Heme haloperoxidase family profile" evidence="9">
    <location>
        <begin position="6"/>
        <end position="258"/>
    </location>
</feature>
<dbReference type="SUPFAM" id="SSF47571">
    <property type="entry name" value="Cloroperoxidase"/>
    <property type="match status" value="2"/>
</dbReference>
<sequence>MSSSLPVGTYRREEVGKDPKEVSRSPCPVVNALANHGFLKRDGKNIYKEELNAAMSHVGMSNLLGSVFAYPTYFEYHNPTLAYRSPPVSTLQKVWNLLKDPYSFFSYFGCWYPKQLDTRGVKYLDLENLAAHGAIEHDISLSRRDIGQKEGNNAPQGDLIQEMLDSSWDGNTLTIDDLAAFIKNRIKRQLKDNPDLVYGPAENQVNCGQIALMMGCFGDGKTIPLSYVRAIFEHERLPYDEGWKKRTWWTMGLYEFFTAVKNLVKAVDVTF</sequence>
<evidence type="ECO:0000256" key="8">
    <source>
        <dbReference type="SAM" id="MobiDB-lite"/>
    </source>
</evidence>
<evidence type="ECO:0000256" key="3">
    <source>
        <dbReference type="ARBA" id="ARBA00022617"/>
    </source>
</evidence>
<dbReference type="Pfam" id="PF01328">
    <property type="entry name" value="Peroxidase_2"/>
    <property type="match status" value="1"/>
</dbReference>
<dbReference type="Proteomes" id="UP000070501">
    <property type="component" value="Unassembled WGS sequence"/>
</dbReference>
<comment type="cofactor">
    <cofactor evidence="1">
        <name>heme b</name>
        <dbReference type="ChEBI" id="CHEBI:60344"/>
    </cofactor>
</comment>
<organism evidence="10 11">
    <name type="scientific">Microdochium bolleyi</name>
    <dbReference type="NCBI Taxonomy" id="196109"/>
    <lineage>
        <taxon>Eukaryota</taxon>
        <taxon>Fungi</taxon>
        <taxon>Dikarya</taxon>
        <taxon>Ascomycota</taxon>
        <taxon>Pezizomycotina</taxon>
        <taxon>Sordariomycetes</taxon>
        <taxon>Xylariomycetidae</taxon>
        <taxon>Xylariales</taxon>
        <taxon>Microdochiaceae</taxon>
        <taxon>Microdochium</taxon>
    </lineage>
</organism>
<comment type="similarity">
    <text evidence="7">Belongs to the chloroperoxidase family.</text>
</comment>
<gene>
    <name evidence="10" type="ORF">Micbo1qcDRAFT_212418</name>
</gene>
<keyword evidence="5" id="KW-0560">Oxidoreductase</keyword>
<accession>A0A136IY92</accession>
<dbReference type="AlphaFoldDB" id="A0A136IY92"/>
<evidence type="ECO:0000313" key="11">
    <source>
        <dbReference type="Proteomes" id="UP000070501"/>
    </source>
</evidence>
<dbReference type="OrthoDB" id="407298at2759"/>
<name>A0A136IY92_9PEZI</name>
<dbReference type="Gene3D" id="1.10.489.10">
    <property type="entry name" value="Chloroperoxidase-like"/>
    <property type="match status" value="1"/>
</dbReference>
<keyword evidence="2 10" id="KW-0575">Peroxidase</keyword>
<dbReference type="InterPro" id="IPR036851">
    <property type="entry name" value="Chloroperoxidase-like_sf"/>
</dbReference>
<evidence type="ECO:0000256" key="7">
    <source>
        <dbReference type="ARBA" id="ARBA00025795"/>
    </source>
</evidence>
<proteinExistence type="inferred from homology"/>
<feature type="compositionally biased region" description="Basic and acidic residues" evidence="8">
    <location>
        <begin position="10"/>
        <end position="23"/>
    </location>
</feature>
<evidence type="ECO:0000256" key="2">
    <source>
        <dbReference type="ARBA" id="ARBA00022559"/>
    </source>
</evidence>
<dbReference type="InParanoid" id="A0A136IY92"/>
<feature type="region of interest" description="Disordered" evidence="8">
    <location>
        <begin position="1"/>
        <end position="24"/>
    </location>
</feature>
<evidence type="ECO:0000256" key="4">
    <source>
        <dbReference type="ARBA" id="ARBA00022723"/>
    </source>
</evidence>
<dbReference type="PANTHER" id="PTHR33577:SF9">
    <property type="entry name" value="PEROXIDASE STCC"/>
    <property type="match status" value="1"/>
</dbReference>
<dbReference type="STRING" id="196109.A0A136IY92"/>
<dbReference type="PANTHER" id="PTHR33577">
    <property type="entry name" value="STERIGMATOCYSTIN BIOSYNTHESIS PEROXIDASE STCC-RELATED"/>
    <property type="match status" value="1"/>
</dbReference>
<keyword evidence="3" id="KW-0349">Heme</keyword>
<evidence type="ECO:0000259" key="9">
    <source>
        <dbReference type="PROSITE" id="PS51405"/>
    </source>
</evidence>
<dbReference type="GO" id="GO:0046872">
    <property type="term" value="F:metal ion binding"/>
    <property type="evidence" value="ECO:0007669"/>
    <property type="project" value="UniProtKB-KW"/>
</dbReference>
<evidence type="ECO:0000313" key="10">
    <source>
        <dbReference type="EMBL" id="KXJ89871.1"/>
    </source>
</evidence>
<evidence type="ECO:0000256" key="5">
    <source>
        <dbReference type="ARBA" id="ARBA00023002"/>
    </source>
</evidence>
<keyword evidence="6" id="KW-0408">Iron</keyword>
<evidence type="ECO:0000256" key="6">
    <source>
        <dbReference type="ARBA" id="ARBA00023004"/>
    </source>
</evidence>
<protein>
    <submittedName>
        <fullName evidence="10">Putative peroxidase</fullName>
    </submittedName>
</protein>
<evidence type="ECO:0000256" key="1">
    <source>
        <dbReference type="ARBA" id="ARBA00001970"/>
    </source>
</evidence>